<protein>
    <recommendedName>
        <fullName evidence="8">Voltage-dependent anion-selective channel protein 1</fullName>
    </recommendedName>
</protein>
<keyword evidence="5" id="KW-0406">Ion transport</keyword>
<evidence type="ECO:0000313" key="7">
    <source>
        <dbReference type="WBParaSite" id="TREG1_136130.1"/>
    </source>
</evidence>
<keyword evidence="3" id="KW-0812">Transmembrane</keyword>
<name>A0AA85J8I4_TRIRE</name>
<evidence type="ECO:0000256" key="4">
    <source>
        <dbReference type="ARBA" id="ARBA00022787"/>
    </source>
</evidence>
<keyword evidence="5" id="KW-0813">Transport</keyword>
<dbReference type="Gene3D" id="2.40.160.10">
    <property type="entry name" value="Porin"/>
    <property type="match status" value="1"/>
</dbReference>
<evidence type="ECO:0000313" key="6">
    <source>
        <dbReference type="Proteomes" id="UP000050795"/>
    </source>
</evidence>
<reference evidence="6" key="1">
    <citation type="submission" date="2022-06" db="EMBL/GenBank/DDBJ databases">
        <authorList>
            <person name="Berger JAMES D."/>
            <person name="Berger JAMES D."/>
        </authorList>
    </citation>
    <scope>NUCLEOTIDE SEQUENCE [LARGE SCALE GENOMIC DNA]</scope>
</reference>
<evidence type="ECO:0000256" key="1">
    <source>
        <dbReference type="ARBA" id="ARBA00004294"/>
    </source>
</evidence>
<dbReference type="CDD" id="cd07306">
    <property type="entry name" value="Porin3_VDAC"/>
    <property type="match status" value="1"/>
</dbReference>
<evidence type="ECO:0008006" key="8">
    <source>
        <dbReference type="Google" id="ProtNLM"/>
    </source>
</evidence>
<dbReference type="InterPro" id="IPR027246">
    <property type="entry name" value="Porin_Euk/Tom40"/>
</dbReference>
<comment type="similarity">
    <text evidence="2">Belongs to the eukaryotic mitochondrial porin family.</text>
</comment>
<dbReference type="GO" id="GO:0008308">
    <property type="term" value="F:voltage-gated monoatomic anion channel activity"/>
    <property type="evidence" value="ECO:0007669"/>
    <property type="project" value="InterPro"/>
</dbReference>
<accession>A0AA85J8I4</accession>
<evidence type="ECO:0000256" key="5">
    <source>
        <dbReference type="ARBA" id="ARBA00023114"/>
    </source>
</evidence>
<keyword evidence="4" id="KW-0496">Mitochondrion</keyword>
<dbReference type="GO" id="GO:0005741">
    <property type="term" value="C:mitochondrial outer membrane"/>
    <property type="evidence" value="ECO:0007669"/>
    <property type="project" value="UniProtKB-SubCell"/>
</dbReference>
<dbReference type="PANTHER" id="PTHR11743">
    <property type="entry name" value="VOLTAGE-DEPENDENT ANION-SELECTIVE CHANNEL"/>
    <property type="match status" value="1"/>
</dbReference>
<keyword evidence="3" id="KW-0472">Membrane</keyword>
<dbReference type="AlphaFoldDB" id="A0AA85J8I4"/>
<proteinExistence type="inferred from homology"/>
<organism evidence="6 7">
    <name type="scientific">Trichobilharzia regenti</name>
    <name type="common">Nasal bird schistosome</name>
    <dbReference type="NCBI Taxonomy" id="157069"/>
    <lineage>
        <taxon>Eukaryota</taxon>
        <taxon>Metazoa</taxon>
        <taxon>Spiralia</taxon>
        <taxon>Lophotrochozoa</taxon>
        <taxon>Platyhelminthes</taxon>
        <taxon>Trematoda</taxon>
        <taxon>Digenea</taxon>
        <taxon>Strigeidida</taxon>
        <taxon>Schistosomatoidea</taxon>
        <taxon>Schistosomatidae</taxon>
        <taxon>Trichobilharzia</taxon>
    </lineage>
</organism>
<comment type="subcellular location">
    <subcellularLocation>
        <location evidence="1">Mitochondrion outer membrane</location>
    </subcellularLocation>
</comment>
<dbReference type="InterPro" id="IPR023614">
    <property type="entry name" value="Porin_dom_sf"/>
</dbReference>
<dbReference type="PANTHER" id="PTHR11743:SF70">
    <property type="entry name" value="GH26960P-RELATED"/>
    <property type="match status" value="1"/>
</dbReference>
<sequence length="280" mass="31970">MIPPSFSDLGKDARDLLTKKFHFGLYNFQCTTKHNDIEFKANISDGPKPNKMYFDLQQKLSYPKYGLSLTKKWASNNVVDAEIAFEDKLLDGLKQTFKISHDPFQKRFHANLINCFRNENVNSNVEMFFKSAVPDLSPSVVISYQGYLIGADVKLDCENRILQKANFAIGYAVQDFAFHGLITNWGKQFSASIFQRITDRTHIAGSVTWKRVPDEIAWSAGIQHILDNRKKHSVKLRLDHWNQISLAFTTYLTKSLQCTLSGVFNGPDIPKMGIGFELNY</sequence>
<evidence type="ECO:0000256" key="2">
    <source>
        <dbReference type="ARBA" id="ARBA00007780"/>
    </source>
</evidence>
<keyword evidence="4" id="KW-1000">Mitochondrion outer membrane</keyword>
<dbReference type="WBParaSite" id="TREG1_136130.1">
    <property type="protein sequence ID" value="TREG1_136130.1"/>
    <property type="gene ID" value="TREG1_136130"/>
</dbReference>
<reference evidence="7" key="2">
    <citation type="submission" date="2023-11" db="UniProtKB">
        <authorList>
            <consortium name="WormBaseParasite"/>
        </authorList>
    </citation>
    <scope>IDENTIFICATION</scope>
</reference>
<dbReference type="Proteomes" id="UP000050795">
    <property type="component" value="Unassembled WGS sequence"/>
</dbReference>
<dbReference type="InterPro" id="IPR001925">
    <property type="entry name" value="Porin_Euk"/>
</dbReference>
<evidence type="ECO:0000256" key="3">
    <source>
        <dbReference type="ARBA" id="ARBA00022452"/>
    </source>
</evidence>
<dbReference type="PRINTS" id="PR00185">
    <property type="entry name" value="EUKARYTPORIN"/>
</dbReference>
<keyword evidence="5" id="KW-0626">Porin</keyword>
<keyword evidence="3" id="KW-1134">Transmembrane beta strand</keyword>
<dbReference type="GO" id="GO:0015288">
    <property type="term" value="F:porin activity"/>
    <property type="evidence" value="ECO:0007669"/>
    <property type="project" value="UniProtKB-KW"/>
</dbReference>
<dbReference type="GO" id="GO:0046930">
    <property type="term" value="C:pore complex"/>
    <property type="evidence" value="ECO:0007669"/>
    <property type="project" value="UniProtKB-KW"/>
</dbReference>
<dbReference type="Pfam" id="PF01459">
    <property type="entry name" value="Porin_3"/>
    <property type="match status" value="1"/>
</dbReference>
<keyword evidence="6" id="KW-1185">Reference proteome</keyword>